<dbReference type="EMBL" id="JAINUG010000416">
    <property type="protein sequence ID" value="KAJ8372102.1"/>
    <property type="molecule type" value="Genomic_DNA"/>
</dbReference>
<proteinExistence type="predicted"/>
<evidence type="ECO:0000313" key="2">
    <source>
        <dbReference type="Proteomes" id="UP001221898"/>
    </source>
</evidence>
<evidence type="ECO:0000313" key="1">
    <source>
        <dbReference type="EMBL" id="KAJ8372102.1"/>
    </source>
</evidence>
<organism evidence="1 2">
    <name type="scientific">Aldrovandia affinis</name>
    <dbReference type="NCBI Taxonomy" id="143900"/>
    <lineage>
        <taxon>Eukaryota</taxon>
        <taxon>Metazoa</taxon>
        <taxon>Chordata</taxon>
        <taxon>Craniata</taxon>
        <taxon>Vertebrata</taxon>
        <taxon>Euteleostomi</taxon>
        <taxon>Actinopterygii</taxon>
        <taxon>Neopterygii</taxon>
        <taxon>Teleostei</taxon>
        <taxon>Notacanthiformes</taxon>
        <taxon>Halosauridae</taxon>
        <taxon>Aldrovandia</taxon>
    </lineage>
</organism>
<dbReference type="InterPro" id="IPR009079">
    <property type="entry name" value="4_helix_cytokine-like_core"/>
</dbReference>
<keyword evidence="2" id="KW-1185">Reference proteome</keyword>
<dbReference type="Proteomes" id="UP001221898">
    <property type="component" value="Unassembled WGS sequence"/>
</dbReference>
<gene>
    <name evidence="1" type="ORF">AAFF_G00294660</name>
</gene>
<dbReference type="Gene3D" id="1.20.1250.70">
    <property type="entry name" value="Interleukin-15/Interleukin-21"/>
    <property type="match status" value="1"/>
</dbReference>
<name>A0AAD7R9N9_9TELE</name>
<accession>A0AAD7R9N9</accession>
<reference evidence="1" key="1">
    <citation type="journal article" date="2023" name="Science">
        <title>Genome structures resolve the early diversification of teleost fishes.</title>
        <authorList>
            <person name="Parey E."/>
            <person name="Louis A."/>
            <person name="Montfort J."/>
            <person name="Bouchez O."/>
            <person name="Roques C."/>
            <person name="Iampietro C."/>
            <person name="Lluch J."/>
            <person name="Castinel A."/>
            <person name="Donnadieu C."/>
            <person name="Desvignes T."/>
            <person name="Floi Bucao C."/>
            <person name="Jouanno E."/>
            <person name="Wen M."/>
            <person name="Mejri S."/>
            <person name="Dirks R."/>
            <person name="Jansen H."/>
            <person name="Henkel C."/>
            <person name="Chen W.J."/>
            <person name="Zahm M."/>
            <person name="Cabau C."/>
            <person name="Klopp C."/>
            <person name="Thompson A.W."/>
            <person name="Robinson-Rechavi M."/>
            <person name="Braasch I."/>
            <person name="Lecointre G."/>
            <person name="Bobe J."/>
            <person name="Postlethwait J.H."/>
            <person name="Berthelot C."/>
            <person name="Roest Crollius H."/>
            <person name="Guiguen Y."/>
        </authorList>
    </citation>
    <scope>NUCLEOTIDE SEQUENCE</scope>
    <source>
        <strain evidence="1">NC1722</strain>
    </source>
</reference>
<protein>
    <recommendedName>
        <fullName evidence="3">Interleukin-21</fullName>
    </recommendedName>
</protein>
<dbReference type="SUPFAM" id="SSF47266">
    <property type="entry name" value="4-helical cytokines"/>
    <property type="match status" value="1"/>
</dbReference>
<sequence>MVCAAQNQPFLLKLSEVRKELDVLGKGLQHEGLMLNTPTNDIEECCSVSALQCFRENVPLLRANNKNLQRKLTKNLRSSKIVASVNTCSEDETKVSLLK</sequence>
<dbReference type="AlphaFoldDB" id="A0AAD7R9N9"/>
<evidence type="ECO:0008006" key="3">
    <source>
        <dbReference type="Google" id="ProtNLM"/>
    </source>
</evidence>
<comment type="caution">
    <text evidence="1">The sequence shown here is derived from an EMBL/GenBank/DDBJ whole genome shotgun (WGS) entry which is preliminary data.</text>
</comment>